<evidence type="ECO:0000256" key="4">
    <source>
        <dbReference type="ARBA" id="ARBA00022984"/>
    </source>
</evidence>
<keyword evidence="7" id="KW-0732">Signal</keyword>
<feature type="domain" description="L,D-TPase catalytic" evidence="8">
    <location>
        <begin position="68"/>
        <end position="198"/>
    </location>
</feature>
<evidence type="ECO:0000256" key="5">
    <source>
        <dbReference type="ARBA" id="ARBA00023316"/>
    </source>
</evidence>
<proteinExistence type="predicted"/>
<sequence length="561" mass="60671">MVLQHTVCRRLVVSLAVIATLVFSFCPEHPAVAAQAAKKAAAAPAAAPADSSSGWQARIVGSEASPSRLIAVDKKQQTLFLFERHSPLRLAGQYACTTGQNDGDKFVQGDLKTPEGVYFVIRRIGAGLDFEKYGYEAYTLNYPNPVDKLRRKTGYGIWIHGRGSPISPNLTEGCVSLNNTDIAVLGKNLTPGTPVALAAAVQFAASPSTEDMSLINTLYKRTNDWAKAWSGKSKKFFDYYDADAYTVAQGESFSDFRQQKERVFKAVSFIDVKVKNVQALQGPGYWVTWFQQDYRASNLSTQGIRRLYWQKDKKGELRIVGMEWEPNLSGTLTAGLNGAPLFAENAKAEPIPEKPITVAAAAPAESVPAQLAKPAAPAPAPVQPAQPVAPAPQPVAAVPAPVAAPAPAAPKAPANEPVTMALAEMAKSAPPAAKPEPAKPEPVKPKIADVTAFIETWRKTWEKGDLNGYAACYAENAEQGGRTGAAAIRNHKAGLWRNSRPKQVVLTNIRITSKQGMVVADMHQAYTDSKSFADMGIKTLYLQAKGDSWRIVREDWSPMQQ</sequence>
<keyword evidence="3 6" id="KW-0133">Cell shape</keyword>
<evidence type="ECO:0000256" key="6">
    <source>
        <dbReference type="PROSITE-ProRule" id="PRU01373"/>
    </source>
</evidence>
<dbReference type="InterPro" id="IPR056203">
    <property type="entry name" value="Cds6_C"/>
</dbReference>
<dbReference type="SUPFAM" id="SSF141523">
    <property type="entry name" value="L,D-transpeptidase catalytic domain-like"/>
    <property type="match status" value="1"/>
</dbReference>
<comment type="pathway">
    <text evidence="1 6">Cell wall biogenesis; peptidoglycan biosynthesis.</text>
</comment>
<evidence type="ECO:0000256" key="2">
    <source>
        <dbReference type="ARBA" id="ARBA00022679"/>
    </source>
</evidence>
<evidence type="ECO:0000259" key="8">
    <source>
        <dbReference type="PROSITE" id="PS52029"/>
    </source>
</evidence>
<dbReference type="InterPro" id="IPR038063">
    <property type="entry name" value="Transpep_catalytic_dom"/>
</dbReference>
<dbReference type="PANTHER" id="PTHR36699">
    <property type="entry name" value="LD-TRANSPEPTIDASE"/>
    <property type="match status" value="1"/>
</dbReference>
<dbReference type="AlphaFoldDB" id="A0A212K073"/>
<dbReference type="PROSITE" id="PS52029">
    <property type="entry name" value="LD_TPASE"/>
    <property type="match status" value="1"/>
</dbReference>
<organism evidence="9">
    <name type="scientific">uncultured delta proteobacterium</name>
    <dbReference type="NCBI Taxonomy" id="34034"/>
    <lineage>
        <taxon>Bacteria</taxon>
        <taxon>Deltaproteobacteria</taxon>
        <taxon>environmental samples</taxon>
    </lineage>
</organism>
<dbReference type="Pfam" id="PF24125">
    <property type="entry name" value="Cds6_C"/>
    <property type="match status" value="2"/>
</dbReference>
<dbReference type="InterPro" id="IPR005490">
    <property type="entry name" value="LD_TPept_cat_dom"/>
</dbReference>
<dbReference type="GO" id="GO:0009252">
    <property type="term" value="P:peptidoglycan biosynthetic process"/>
    <property type="evidence" value="ECO:0007669"/>
    <property type="project" value="UniProtKB-UniPathway"/>
</dbReference>
<dbReference type="EMBL" id="FLUQ01000002">
    <property type="protein sequence ID" value="SBW05111.1"/>
    <property type="molecule type" value="Genomic_DNA"/>
</dbReference>
<evidence type="ECO:0000256" key="3">
    <source>
        <dbReference type="ARBA" id="ARBA00022960"/>
    </source>
</evidence>
<dbReference type="GO" id="GO:0008360">
    <property type="term" value="P:regulation of cell shape"/>
    <property type="evidence" value="ECO:0007669"/>
    <property type="project" value="UniProtKB-UniRule"/>
</dbReference>
<dbReference type="GO" id="GO:0071555">
    <property type="term" value="P:cell wall organization"/>
    <property type="evidence" value="ECO:0007669"/>
    <property type="project" value="UniProtKB-UniRule"/>
</dbReference>
<dbReference type="InterPro" id="IPR032710">
    <property type="entry name" value="NTF2-like_dom_sf"/>
</dbReference>
<dbReference type="Pfam" id="PF03734">
    <property type="entry name" value="YkuD"/>
    <property type="match status" value="1"/>
</dbReference>
<reference evidence="9" key="1">
    <citation type="submission" date="2016-04" db="EMBL/GenBank/DDBJ databases">
        <authorList>
            <person name="Evans L.H."/>
            <person name="Alamgir A."/>
            <person name="Owens N."/>
            <person name="Weber N.D."/>
            <person name="Virtaneva K."/>
            <person name="Barbian K."/>
            <person name="Babar A."/>
            <person name="Rosenke K."/>
        </authorList>
    </citation>
    <scope>NUCLEOTIDE SEQUENCE</scope>
    <source>
        <strain evidence="9">86</strain>
    </source>
</reference>
<keyword evidence="4 6" id="KW-0573">Peptidoglycan synthesis</keyword>
<evidence type="ECO:0000313" key="9">
    <source>
        <dbReference type="EMBL" id="SBW05111.1"/>
    </source>
</evidence>
<keyword evidence="2" id="KW-0808">Transferase</keyword>
<feature type="active site" description="Proton donor/acceptor" evidence="6">
    <location>
        <position position="160"/>
    </location>
</feature>
<evidence type="ECO:0000256" key="7">
    <source>
        <dbReference type="SAM" id="SignalP"/>
    </source>
</evidence>
<dbReference type="SUPFAM" id="SSF54427">
    <property type="entry name" value="NTF2-like"/>
    <property type="match status" value="1"/>
</dbReference>
<feature type="signal peptide" evidence="7">
    <location>
        <begin position="1"/>
        <end position="33"/>
    </location>
</feature>
<dbReference type="Gene3D" id="2.40.440.10">
    <property type="entry name" value="L,D-transpeptidase catalytic domain-like"/>
    <property type="match status" value="1"/>
</dbReference>
<keyword evidence="5 6" id="KW-0961">Cell wall biogenesis/degradation</keyword>
<dbReference type="GO" id="GO:0016740">
    <property type="term" value="F:transferase activity"/>
    <property type="evidence" value="ECO:0007669"/>
    <property type="project" value="UniProtKB-KW"/>
</dbReference>
<feature type="chain" id="PRO_5012239532" description="L,D-TPase catalytic domain-containing protein" evidence="7">
    <location>
        <begin position="34"/>
        <end position="561"/>
    </location>
</feature>
<protein>
    <recommendedName>
        <fullName evidence="8">L,D-TPase catalytic domain-containing protein</fullName>
    </recommendedName>
</protein>
<dbReference type="Gene3D" id="3.10.450.50">
    <property type="match status" value="1"/>
</dbReference>
<dbReference type="PANTHER" id="PTHR36699:SF1">
    <property type="entry name" value="L,D-TRANSPEPTIDASE YAFK-RELATED"/>
    <property type="match status" value="1"/>
</dbReference>
<evidence type="ECO:0000256" key="1">
    <source>
        <dbReference type="ARBA" id="ARBA00004752"/>
    </source>
</evidence>
<accession>A0A212K073</accession>
<dbReference type="CDD" id="cd16913">
    <property type="entry name" value="YkuD_like"/>
    <property type="match status" value="1"/>
</dbReference>
<name>A0A212K073_9DELT</name>
<feature type="active site" description="Nucleophile" evidence="6">
    <location>
        <position position="174"/>
    </location>
</feature>
<gene>
    <name evidence="9" type="ORF">KL86DPRO_20431</name>
</gene>
<dbReference type="UniPathway" id="UPA00219"/>